<proteinExistence type="predicted"/>
<keyword evidence="4" id="KW-0805">Transcription regulation</keyword>
<dbReference type="GO" id="GO:0000156">
    <property type="term" value="F:phosphorelay response regulator activity"/>
    <property type="evidence" value="ECO:0007669"/>
    <property type="project" value="TreeGrafter"/>
</dbReference>
<evidence type="ECO:0000256" key="1">
    <source>
        <dbReference type="ARBA" id="ARBA00004496"/>
    </source>
</evidence>
<keyword evidence="5" id="KW-0238">DNA-binding</keyword>
<organism evidence="7 8">
    <name type="scientific">Cryobacterium psychrophilum</name>
    <dbReference type="NCBI Taxonomy" id="41988"/>
    <lineage>
        <taxon>Bacteria</taxon>
        <taxon>Bacillati</taxon>
        <taxon>Actinomycetota</taxon>
        <taxon>Actinomycetes</taxon>
        <taxon>Micrococcales</taxon>
        <taxon>Microbacteriaceae</taxon>
        <taxon>Cryobacterium</taxon>
    </lineage>
</organism>
<name>A0A4Y8KP20_9MICO</name>
<dbReference type="GO" id="GO:0006355">
    <property type="term" value="P:regulation of DNA-templated transcription"/>
    <property type="evidence" value="ECO:0007669"/>
    <property type="project" value="InterPro"/>
</dbReference>
<keyword evidence="6" id="KW-0804">Transcription</keyword>
<sequence>MGETLGRLLVVEDDEEMGRLLVRGLTEDGYVVEWARTGVDALIVAGEQEFSATILDIMLPGMSGFEVCRRLRVAQPLLPILLLTARDAVDDRVRGLDAGADDYLIKPFAFTELNARLRAIRRREQLVPTQVLRVGALRIDSHDHEVTSDDRTISLSPKEFAVLRLLAENVNSTVSRESILTDVWGSSDYTDANVVDQYVSYLRRKMDPENDGVAIVTERGIGFRLHIVP</sequence>
<evidence type="ECO:0000256" key="3">
    <source>
        <dbReference type="ARBA" id="ARBA00023012"/>
    </source>
</evidence>
<dbReference type="OrthoDB" id="9802426at2"/>
<dbReference type="CDD" id="cd00383">
    <property type="entry name" value="trans_reg_C"/>
    <property type="match status" value="1"/>
</dbReference>
<accession>A0A4Y8KP20</accession>
<dbReference type="SMART" id="SM00448">
    <property type="entry name" value="REC"/>
    <property type="match status" value="1"/>
</dbReference>
<protein>
    <submittedName>
        <fullName evidence="7">Response regulator transcription factor</fullName>
    </submittedName>
</protein>
<keyword evidence="3" id="KW-0902">Two-component regulatory system</keyword>
<dbReference type="SUPFAM" id="SSF52172">
    <property type="entry name" value="CheY-like"/>
    <property type="match status" value="1"/>
</dbReference>
<evidence type="ECO:0000313" key="8">
    <source>
        <dbReference type="Proteomes" id="UP000298218"/>
    </source>
</evidence>
<dbReference type="Pfam" id="PF00072">
    <property type="entry name" value="Response_reg"/>
    <property type="match status" value="1"/>
</dbReference>
<comment type="caution">
    <text evidence="7">The sequence shown here is derived from an EMBL/GenBank/DDBJ whole genome shotgun (WGS) entry which is preliminary data.</text>
</comment>
<evidence type="ECO:0000313" key="7">
    <source>
        <dbReference type="EMBL" id="TFD80182.1"/>
    </source>
</evidence>
<dbReference type="Pfam" id="PF00486">
    <property type="entry name" value="Trans_reg_C"/>
    <property type="match status" value="1"/>
</dbReference>
<dbReference type="SMART" id="SM00862">
    <property type="entry name" value="Trans_reg_C"/>
    <property type="match status" value="1"/>
</dbReference>
<dbReference type="GO" id="GO:0000976">
    <property type="term" value="F:transcription cis-regulatory region binding"/>
    <property type="evidence" value="ECO:0007669"/>
    <property type="project" value="TreeGrafter"/>
</dbReference>
<dbReference type="InterPro" id="IPR011006">
    <property type="entry name" value="CheY-like_superfamily"/>
</dbReference>
<dbReference type="RefSeq" id="WP_134172695.1">
    <property type="nucleotide sequence ID" value="NZ_SODI01000001.1"/>
</dbReference>
<dbReference type="EMBL" id="SOHQ01000018">
    <property type="protein sequence ID" value="TFD80182.1"/>
    <property type="molecule type" value="Genomic_DNA"/>
</dbReference>
<dbReference type="InterPro" id="IPR039420">
    <property type="entry name" value="WalR-like"/>
</dbReference>
<dbReference type="PANTHER" id="PTHR48111:SF22">
    <property type="entry name" value="REGULATOR OF RPOS"/>
    <property type="match status" value="1"/>
</dbReference>
<comment type="subcellular location">
    <subcellularLocation>
        <location evidence="1">Cytoplasm</location>
    </subcellularLocation>
</comment>
<keyword evidence="8" id="KW-1185">Reference proteome</keyword>
<dbReference type="InterPro" id="IPR001867">
    <property type="entry name" value="OmpR/PhoB-type_DNA-bd"/>
</dbReference>
<evidence type="ECO:0000256" key="4">
    <source>
        <dbReference type="ARBA" id="ARBA00023015"/>
    </source>
</evidence>
<dbReference type="GO" id="GO:0032993">
    <property type="term" value="C:protein-DNA complex"/>
    <property type="evidence" value="ECO:0007669"/>
    <property type="project" value="TreeGrafter"/>
</dbReference>
<dbReference type="PANTHER" id="PTHR48111">
    <property type="entry name" value="REGULATOR OF RPOS"/>
    <property type="match status" value="1"/>
</dbReference>
<dbReference type="PROSITE" id="PS50110">
    <property type="entry name" value="RESPONSE_REGULATORY"/>
    <property type="match status" value="1"/>
</dbReference>
<dbReference type="Proteomes" id="UP000298218">
    <property type="component" value="Unassembled WGS sequence"/>
</dbReference>
<dbReference type="InterPro" id="IPR001789">
    <property type="entry name" value="Sig_transdc_resp-reg_receiver"/>
</dbReference>
<reference evidence="7 8" key="1">
    <citation type="submission" date="2019-03" db="EMBL/GenBank/DDBJ databases">
        <title>Genomics of glacier-inhabiting Cryobacterium strains.</title>
        <authorList>
            <person name="Liu Q."/>
            <person name="Xin Y.-H."/>
        </authorList>
    </citation>
    <scope>NUCLEOTIDE SEQUENCE [LARGE SCALE GENOMIC DNA]</scope>
    <source>
        <strain evidence="7 8">CGMCC 1.4292</strain>
    </source>
</reference>
<dbReference type="GO" id="GO:0005829">
    <property type="term" value="C:cytosol"/>
    <property type="evidence" value="ECO:0007669"/>
    <property type="project" value="TreeGrafter"/>
</dbReference>
<dbReference type="Gene3D" id="6.10.250.690">
    <property type="match status" value="1"/>
</dbReference>
<evidence type="ECO:0000256" key="6">
    <source>
        <dbReference type="ARBA" id="ARBA00023163"/>
    </source>
</evidence>
<dbReference type="PROSITE" id="PS51755">
    <property type="entry name" value="OMPR_PHOB"/>
    <property type="match status" value="1"/>
</dbReference>
<evidence type="ECO:0000256" key="2">
    <source>
        <dbReference type="ARBA" id="ARBA00022553"/>
    </source>
</evidence>
<dbReference type="AlphaFoldDB" id="A0A4Y8KP20"/>
<dbReference type="InterPro" id="IPR036388">
    <property type="entry name" value="WH-like_DNA-bd_sf"/>
</dbReference>
<keyword evidence="2" id="KW-0597">Phosphoprotein</keyword>
<evidence type="ECO:0000256" key="5">
    <source>
        <dbReference type="ARBA" id="ARBA00023125"/>
    </source>
</evidence>
<gene>
    <name evidence="7" type="ORF">E3T53_05885</name>
</gene>
<dbReference type="Gene3D" id="1.10.10.10">
    <property type="entry name" value="Winged helix-like DNA-binding domain superfamily/Winged helix DNA-binding domain"/>
    <property type="match status" value="1"/>
</dbReference>
<dbReference type="CDD" id="cd17624">
    <property type="entry name" value="REC_OmpR_PmrA-like"/>
    <property type="match status" value="1"/>
</dbReference>
<dbReference type="Gene3D" id="3.40.50.2300">
    <property type="match status" value="1"/>
</dbReference>